<evidence type="ECO:0000313" key="4">
    <source>
        <dbReference type="EMBL" id="CAA0409514.1"/>
    </source>
</evidence>
<name>A0A178UGH0_ARATH</name>
<evidence type="ECO:0000313" key="5">
    <source>
        <dbReference type="EMBL" id="CAD5334768.1"/>
    </source>
</evidence>
<reference evidence="6" key="3">
    <citation type="submission" date="2016-03" db="EMBL/GenBank/DDBJ databases">
        <title>Full-length assembly of Arabidopsis thaliana Ler reveals the complement of translocations and inversions.</title>
        <authorList>
            <person name="Zapata L."/>
            <person name="Schneeberger K."/>
            <person name="Ossowski S."/>
        </authorList>
    </citation>
    <scope>NUCLEOTIDE SEQUENCE [LARGE SCALE GENOMIC DNA]</scope>
    <source>
        <tissue evidence="6">Leaf</tissue>
    </source>
</reference>
<dbReference type="GO" id="GO:0003774">
    <property type="term" value="F:cytoskeletal motor activity"/>
    <property type="evidence" value="ECO:0007669"/>
    <property type="project" value="InterPro"/>
</dbReference>
<dbReference type="Proteomes" id="UP000516314">
    <property type="component" value="Chromosome 5"/>
</dbReference>
<dbReference type="iPTMnet" id="A0A178UGH0"/>
<sequence>MNRLKEQKGPKFDGEESPPPDFDEDRSVGEVDGGDHTPFAGGKVRRKASRYREHRGDYLHVSSRPGLMRILEKQGDTSILFADKVLKFTGSGKMKRRIFILTDFAIYLIDPETEAMTRRIALSSVEKMCLSKLSDNFFAIIIPTEYDLFMASTRKTELVQVMVDVTKSASDYELEVLLSNRFEYNASASLVKEVSFEESEGGIKTKFVWK</sequence>
<reference evidence="8" key="2">
    <citation type="journal article" date="2016" name="Proc. Natl. Acad. Sci. U.S.A.">
        <title>Chromosome-level assembly of Arabidopsis thaliana Ler reveals the extent of translocation and inversion polymorphisms.</title>
        <authorList>
            <person name="Zapata L."/>
            <person name="Ding J."/>
            <person name="Willing E.M."/>
            <person name="Hartwig B."/>
            <person name="Bezdan D."/>
            <person name="Jiao W.B."/>
            <person name="Patel V."/>
            <person name="Velikkakam James G."/>
            <person name="Koornneef M."/>
            <person name="Ossowski S."/>
            <person name="Schneeberger K."/>
        </authorList>
    </citation>
    <scope>NUCLEOTIDE SEQUENCE [LARGE SCALE GENOMIC DNA]</scope>
    <source>
        <strain evidence="8">cv. Landsberg erecta</strain>
    </source>
</reference>
<dbReference type="SMR" id="A0A178UGH0"/>
<dbReference type="OrthoDB" id="6108017at2759"/>
<accession>A0A178UGH0</accession>
<dbReference type="EMBL" id="CACSHJ010000096">
    <property type="protein sequence ID" value="CAA0409514.1"/>
    <property type="molecule type" value="Genomic_DNA"/>
</dbReference>
<dbReference type="Proteomes" id="UP000434276">
    <property type="component" value="Unassembled WGS sequence"/>
</dbReference>
<evidence type="ECO:0000313" key="9">
    <source>
        <dbReference type="Proteomes" id="UP000426265"/>
    </source>
</evidence>
<feature type="region of interest" description="Disordered" evidence="1">
    <location>
        <begin position="1"/>
        <end position="48"/>
    </location>
</feature>
<dbReference type="InterPro" id="IPR010926">
    <property type="entry name" value="Myosin_TH1"/>
</dbReference>
<dbReference type="Araport" id="AT5G53310"/>
<dbReference type="EMBL" id="CACRSJ010000110">
    <property type="protein sequence ID" value="VYS70207.1"/>
    <property type="molecule type" value="Genomic_DNA"/>
</dbReference>
<dbReference type="ExpressionAtlas" id="A0A178UGH0">
    <property type="expression patterns" value="baseline and differential"/>
</dbReference>
<evidence type="ECO:0000256" key="1">
    <source>
        <dbReference type="SAM" id="MobiDB-lite"/>
    </source>
</evidence>
<gene>
    <name evidence="3" type="ordered locus">At5g53310</name>
    <name evidence="6" type="ordered locus">AXX17_At5g52260</name>
    <name evidence="7" type="ORF">AN1_LOCUS25591</name>
    <name evidence="5" type="ORF">AT9943_LOCUS22054</name>
    <name evidence="4" type="ORF">C24_LOCUS25420</name>
</gene>
<evidence type="ECO:0000313" key="10">
    <source>
        <dbReference type="Proteomes" id="UP000434276"/>
    </source>
</evidence>
<dbReference type="OMA" id="RITHKAK"/>
<dbReference type="GeneID" id="835412"/>
<reference evidence="4 10" key="4">
    <citation type="submission" date="2019-12" db="EMBL/GenBank/DDBJ databases">
        <authorList>
            <person name="Jiao W.-B."/>
            <person name="Schneeberger K."/>
        </authorList>
    </citation>
    <scope>NUCLEOTIDE SEQUENCE [LARGE SCALE GENOMIC DNA]</scope>
    <source>
        <strain evidence="9">cv. An-1</strain>
        <strain evidence="10">cv. C24</strain>
    </source>
</reference>
<dbReference type="AlphaFoldDB" id="A0A178UGH0"/>
<dbReference type="EMBL" id="LR881470">
    <property type="protein sequence ID" value="CAD5334768.1"/>
    <property type="molecule type" value="Genomic_DNA"/>
</dbReference>
<dbReference type="Proteomes" id="UP000078284">
    <property type="component" value="Chromosome 5"/>
</dbReference>
<feature type="compositionally biased region" description="Acidic residues" evidence="1">
    <location>
        <begin position="15"/>
        <end position="24"/>
    </location>
</feature>
<feature type="domain" description="TH1" evidence="2">
    <location>
        <begin position="43"/>
        <end position="210"/>
    </location>
</feature>
<dbReference type="PANTHER" id="PTHR34969">
    <property type="entry name" value="OS01G0621700 PROTEIN"/>
    <property type="match status" value="1"/>
</dbReference>
<dbReference type="Pfam" id="PF06017">
    <property type="entry name" value="Myosin_TH1"/>
    <property type="match status" value="1"/>
</dbReference>
<reference evidence="5 11" key="5">
    <citation type="submission" date="2020-09" db="EMBL/GenBank/DDBJ databases">
        <authorList>
            <person name="Ashkenazy H."/>
        </authorList>
    </citation>
    <scope>NUCLEOTIDE SEQUENCE [LARGE SCALE GENOMIC DNA]</scope>
    <source>
        <strain evidence="11">cv. Cdm-0</strain>
    </source>
</reference>
<reference evidence="12" key="1">
    <citation type="journal article" date="2009" name="J. Proteomics">
        <title>Phosphoproteomic analysis of nuclei-enriched fractions from Arabidopsis thaliana.</title>
        <authorList>
            <person name="Jones A.M."/>
            <person name="MacLean D."/>
            <person name="Studholme D.J."/>
            <person name="Serna-Sanz A."/>
            <person name="Andreasson E."/>
            <person name="Rathjen J.P."/>
            <person name="Peck S.C."/>
        </authorList>
    </citation>
    <scope>IDENTIFICATION BY MASS SPECTROMETRY [LARGE SCALE ANALYSIS]</scope>
</reference>
<evidence type="ECO:0000313" key="6">
    <source>
        <dbReference type="EMBL" id="OAO92314.1"/>
    </source>
</evidence>
<feature type="compositionally biased region" description="Basic and acidic residues" evidence="1">
    <location>
        <begin position="1"/>
        <end position="14"/>
    </location>
</feature>
<dbReference type="PROSITE" id="PS51757">
    <property type="entry name" value="TH1"/>
    <property type="match status" value="1"/>
</dbReference>
<proteinExistence type="evidence at protein level"/>
<evidence type="ECO:0000313" key="3">
    <source>
        <dbReference type="Araport" id="AT5G53310"/>
    </source>
</evidence>
<dbReference type="EMBL" id="LUHQ01000005">
    <property type="protein sequence ID" value="OAO92314.1"/>
    <property type="molecule type" value="Genomic_DNA"/>
</dbReference>
<dbReference type="GO" id="GO:0016459">
    <property type="term" value="C:myosin complex"/>
    <property type="evidence" value="ECO:0007669"/>
    <property type="project" value="InterPro"/>
</dbReference>
<organism evidence="6 8">
    <name type="scientific">Arabidopsis thaliana</name>
    <name type="common">Mouse-ear cress</name>
    <dbReference type="NCBI Taxonomy" id="3702"/>
    <lineage>
        <taxon>Eukaryota</taxon>
        <taxon>Viridiplantae</taxon>
        <taxon>Streptophyta</taxon>
        <taxon>Embryophyta</taxon>
        <taxon>Tracheophyta</taxon>
        <taxon>Spermatophyta</taxon>
        <taxon>Magnoliopsida</taxon>
        <taxon>eudicotyledons</taxon>
        <taxon>Gunneridae</taxon>
        <taxon>Pentapetalae</taxon>
        <taxon>rosids</taxon>
        <taxon>malvids</taxon>
        <taxon>Brassicales</taxon>
        <taxon>Brassicaceae</taxon>
        <taxon>Camelineae</taxon>
        <taxon>Arabidopsis</taxon>
    </lineage>
</organism>
<evidence type="ECO:0000313" key="11">
    <source>
        <dbReference type="Proteomes" id="UP000516314"/>
    </source>
</evidence>
<feature type="compositionally biased region" description="Basic and acidic residues" evidence="1">
    <location>
        <begin position="25"/>
        <end position="35"/>
    </location>
</feature>
<dbReference type="PANTHER" id="PTHR34969:SF1">
    <property type="entry name" value="TH1 DOMAIN-CONTAINING PROTEIN"/>
    <property type="match status" value="1"/>
</dbReference>
<evidence type="ECO:0000259" key="2">
    <source>
        <dbReference type="PROSITE" id="PS51757"/>
    </source>
</evidence>
<evidence type="ECO:0000313" key="8">
    <source>
        <dbReference type="Proteomes" id="UP000078284"/>
    </source>
</evidence>
<evidence type="ECO:0007829" key="12">
    <source>
        <dbReference type="PubMed" id="19245862"/>
    </source>
</evidence>
<dbReference type="Proteomes" id="UP000426265">
    <property type="component" value="Unassembled WGS sequence"/>
</dbReference>
<protein>
    <submittedName>
        <fullName evidence="5">(thale cress) hypothetical protein</fullName>
    </submittedName>
</protein>
<evidence type="ECO:0000313" key="7">
    <source>
        <dbReference type="EMBL" id="VYS70207.1"/>
    </source>
</evidence>